<feature type="transmembrane region" description="Helical" evidence="2">
    <location>
        <begin position="21"/>
        <end position="45"/>
    </location>
</feature>
<keyword evidence="2" id="KW-1133">Transmembrane helix</keyword>
<keyword evidence="2" id="KW-0472">Membrane</keyword>
<dbReference type="Proteomes" id="UP001050691">
    <property type="component" value="Unassembled WGS sequence"/>
</dbReference>
<feature type="region of interest" description="Disordered" evidence="1">
    <location>
        <begin position="133"/>
        <end position="157"/>
    </location>
</feature>
<name>A0AAV5ATT4_9AGAM</name>
<keyword evidence="4" id="KW-1185">Reference proteome</keyword>
<dbReference type="EMBL" id="BPWL01000012">
    <property type="protein sequence ID" value="GJJ16048.1"/>
    <property type="molecule type" value="Genomic_DNA"/>
</dbReference>
<evidence type="ECO:0000256" key="1">
    <source>
        <dbReference type="SAM" id="MobiDB-lite"/>
    </source>
</evidence>
<gene>
    <name evidence="3" type="ORF">Clacol_010327</name>
</gene>
<evidence type="ECO:0000313" key="4">
    <source>
        <dbReference type="Proteomes" id="UP001050691"/>
    </source>
</evidence>
<protein>
    <submittedName>
        <fullName evidence="3">Uncharacterized protein</fullName>
    </submittedName>
</protein>
<dbReference type="AlphaFoldDB" id="A0AAV5ATT4"/>
<feature type="transmembrane region" description="Helical" evidence="2">
    <location>
        <begin position="51"/>
        <end position="74"/>
    </location>
</feature>
<reference evidence="3" key="1">
    <citation type="submission" date="2021-10" db="EMBL/GenBank/DDBJ databases">
        <title>De novo Genome Assembly of Clathrus columnatus (Basidiomycota, Fungi) Using Illumina and Nanopore Sequence Data.</title>
        <authorList>
            <person name="Ogiso-Tanaka E."/>
            <person name="Itagaki H."/>
            <person name="Hosoya T."/>
            <person name="Hosaka K."/>
        </authorList>
    </citation>
    <scope>NUCLEOTIDE SEQUENCE</scope>
    <source>
        <strain evidence="3">MO-923</strain>
    </source>
</reference>
<accession>A0AAV5ATT4</accession>
<proteinExistence type="predicted"/>
<comment type="caution">
    <text evidence="3">The sequence shown here is derived from an EMBL/GenBank/DDBJ whole genome shotgun (WGS) entry which is preliminary data.</text>
</comment>
<evidence type="ECO:0000313" key="3">
    <source>
        <dbReference type="EMBL" id="GJJ16048.1"/>
    </source>
</evidence>
<sequence>MRFFGHGDREYSSSKNGMTGLLFIRTYALCQGYQPMTIALSATFLTASVSGFYIALGTQLCTSSGFLISVLLLCEFTIDLRRRNQQNSVPNQSALHLPTILFQENPVQSVRFALGRLHESIVAEMGERNDIANVDDLGLGEPDHGLQDSSPGADLDYDLYDQAQHA</sequence>
<organism evidence="3 4">
    <name type="scientific">Clathrus columnatus</name>
    <dbReference type="NCBI Taxonomy" id="1419009"/>
    <lineage>
        <taxon>Eukaryota</taxon>
        <taxon>Fungi</taxon>
        <taxon>Dikarya</taxon>
        <taxon>Basidiomycota</taxon>
        <taxon>Agaricomycotina</taxon>
        <taxon>Agaricomycetes</taxon>
        <taxon>Phallomycetidae</taxon>
        <taxon>Phallales</taxon>
        <taxon>Clathraceae</taxon>
        <taxon>Clathrus</taxon>
    </lineage>
</organism>
<keyword evidence="2" id="KW-0812">Transmembrane</keyword>
<evidence type="ECO:0000256" key="2">
    <source>
        <dbReference type="SAM" id="Phobius"/>
    </source>
</evidence>